<feature type="transmembrane region" description="Helical" evidence="1">
    <location>
        <begin position="20"/>
        <end position="40"/>
    </location>
</feature>
<evidence type="ECO:0000313" key="3">
    <source>
        <dbReference type="Proteomes" id="UP000092460"/>
    </source>
</evidence>
<keyword evidence="1" id="KW-0812">Transmembrane</keyword>
<dbReference type="Proteomes" id="UP000092460">
    <property type="component" value="Unassembled WGS sequence"/>
</dbReference>
<evidence type="ECO:0000313" key="2">
    <source>
        <dbReference type="EnsemblMetazoa" id="GPPI043649-PA"/>
    </source>
</evidence>
<name>A0A1B0BXQ7_9MUSC</name>
<evidence type="ECO:0000256" key="1">
    <source>
        <dbReference type="SAM" id="Phobius"/>
    </source>
</evidence>
<protein>
    <submittedName>
        <fullName evidence="2">Uncharacterized protein</fullName>
    </submittedName>
</protein>
<accession>A0A1B0BXQ7</accession>
<organism evidence="2 3">
    <name type="scientific">Glossina palpalis gambiensis</name>
    <dbReference type="NCBI Taxonomy" id="67801"/>
    <lineage>
        <taxon>Eukaryota</taxon>
        <taxon>Metazoa</taxon>
        <taxon>Ecdysozoa</taxon>
        <taxon>Arthropoda</taxon>
        <taxon>Hexapoda</taxon>
        <taxon>Insecta</taxon>
        <taxon>Pterygota</taxon>
        <taxon>Neoptera</taxon>
        <taxon>Endopterygota</taxon>
        <taxon>Diptera</taxon>
        <taxon>Brachycera</taxon>
        <taxon>Muscomorpha</taxon>
        <taxon>Hippoboscoidea</taxon>
        <taxon>Glossinidae</taxon>
        <taxon>Glossina</taxon>
    </lineage>
</organism>
<dbReference type="VEuPathDB" id="VectorBase:GPPI043649"/>
<dbReference type="AlphaFoldDB" id="A0A1B0BXQ7"/>
<keyword evidence="1" id="KW-0472">Membrane</keyword>
<dbReference type="EMBL" id="JXJN01022297">
    <property type="status" value="NOT_ANNOTATED_CDS"/>
    <property type="molecule type" value="Genomic_DNA"/>
</dbReference>
<sequence>MQVQRRFHDKRTKIESSDCLTIYMSMFTYVSLNSVLMISISSNSSTMTVHDIANCRTPTTGGSKKERCVESSNKA</sequence>
<keyword evidence="3" id="KW-1185">Reference proteome</keyword>
<dbReference type="EnsemblMetazoa" id="GPPI043649-RA">
    <property type="protein sequence ID" value="GPPI043649-PA"/>
    <property type="gene ID" value="GPPI043649"/>
</dbReference>
<proteinExistence type="predicted"/>
<reference evidence="2" key="2">
    <citation type="submission" date="2020-05" db="UniProtKB">
        <authorList>
            <consortium name="EnsemblMetazoa"/>
        </authorList>
    </citation>
    <scope>IDENTIFICATION</scope>
    <source>
        <strain evidence="2">IAEA</strain>
    </source>
</reference>
<keyword evidence="1" id="KW-1133">Transmembrane helix</keyword>
<reference evidence="3" key="1">
    <citation type="submission" date="2015-01" db="EMBL/GenBank/DDBJ databases">
        <authorList>
            <person name="Aksoy S."/>
            <person name="Warren W."/>
            <person name="Wilson R.K."/>
        </authorList>
    </citation>
    <scope>NUCLEOTIDE SEQUENCE [LARGE SCALE GENOMIC DNA]</scope>
    <source>
        <strain evidence="3">IAEA</strain>
    </source>
</reference>